<feature type="compositionally biased region" description="Basic and acidic residues" evidence="1">
    <location>
        <begin position="201"/>
        <end position="212"/>
    </location>
</feature>
<reference evidence="2" key="1">
    <citation type="submission" date="2023-07" db="EMBL/GenBank/DDBJ databases">
        <title>Chromosome-level Genome Assembly of Striped Snakehead (Channa striata).</title>
        <authorList>
            <person name="Liu H."/>
        </authorList>
    </citation>
    <scope>NUCLEOTIDE SEQUENCE</scope>
    <source>
        <strain evidence="2">Gz</strain>
        <tissue evidence="2">Muscle</tissue>
    </source>
</reference>
<gene>
    <name evidence="2" type="ORF">Q5P01_024976</name>
</gene>
<dbReference type="Proteomes" id="UP001187415">
    <property type="component" value="Unassembled WGS sequence"/>
</dbReference>
<sequence length="255" mass="28291">MAMNGSNCMKIDVVLHTPLVRVGCDIEWKSTISTTCPCGPSTPDEAENCYVGAIGLNPLTLYSEKRWKLHGQLLVRIRPRDERSCHRAPDGSPVFAEHRPSRPELTEVKHRQSQSSGRNGLSDILRSEVHALLHPRKVARDLREDGSLKMTVESSVGAARHRSSDRRHTDGFGEGLCAEAKEYRESWLALQLEEIMSDPGGTRRESHDDRPRVSSRRSRSSREAPGSGVTLAWPRSGPKSQPAIKAGPRSEPTEC</sequence>
<feature type="region of interest" description="Disordered" evidence="1">
    <location>
        <begin position="152"/>
        <end position="172"/>
    </location>
</feature>
<organism evidence="2 3">
    <name type="scientific">Channa striata</name>
    <name type="common">Snakehead murrel</name>
    <name type="synonym">Ophicephalus striatus</name>
    <dbReference type="NCBI Taxonomy" id="64152"/>
    <lineage>
        <taxon>Eukaryota</taxon>
        <taxon>Metazoa</taxon>
        <taxon>Chordata</taxon>
        <taxon>Craniata</taxon>
        <taxon>Vertebrata</taxon>
        <taxon>Euteleostomi</taxon>
        <taxon>Actinopterygii</taxon>
        <taxon>Neopterygii</taxon>
        <taxon>Teleostei</taxon>
        <taxon>Neoteleostei</taxon>
        <taxon>Acanthomorphata</taxon>
        <taxon>Anabantaria</taxon>
        <taxon>Anabantiformes</taxon>
        <taxon>Channoidei</taxon>
        <taxon>Channidae</taxon>
        <taxon>Channa</taxon>
    </lineage>
</organism>
<evidence type="ECO:0000256" key="1">
    <source>
        <dbReference type="SAM" id="MobiDB-lite"/>
    </source>
</evidence>
<dbReference type="EMBL" id="JAUPFM010000020">
    <property type="protein sequence ID" value="KAK2819415.1"/>
    <property type="molecule type" value="Genomic_DNA"/>
</dbReference>
<feature type="region of interest" description="Disordered" evidence="1">
    <location>
        <begin position="198"/>
        <end position="255"/>
    </location>
</feature>
<evidence type="ECO:0000313" key="2">
    <source>
        <dbReference type="EMBL" id="KAK2819415.1"/>
    </source>
</evidence>
<comment type="caution">
    <text evidence="2">The sequence shown here is derived from an EMBL/GenBank/DDBJ whole genome shotgun (WGS) entry which is preliminary data.</text>
</comment>
<accession>A0AA88LK62</accession>
<evidence type="ECO:0000313" key="3">
    <source>
        <dbReference type="Proteomes" id="UP001187415"/>
    </source>
</evidence>
<keyword evidence="3" id="KW-1185">Reference proteome</keyword>
<protein>
    <submittedName>
        <fullName evidence="2">Uncharacterized protein</fullName>
    </submittedName>
</protein>
<feature type="compositionally biased region" description="Basic and acidic residues" evidence="1">
    <location>
        <begin position="96"/>
        <end position="110"/>
    </location>
</feature>
<feature type="region of interest" description="Disordered" evidence="1">
    <location>
        <begin position="82"/>
        <end position="122"/>
    </location>
</feature>
<dbReference type="AlphaFoldDB" id="A0AA88LK62"/>
<proteinExistence type="predicted"/>
<name>A0AA88LK62_CHASR</name>